<gene>
    <name evidence="1" type="ORF">V2W30_29025</name>
</gene>
<protein>
    <submittedName>
        <fullName evidence="1">GvpL/GvpF family gas vesicle protein</fullName>
    </submittedName>
</protein>
<dbReference type="Proteomes" id="UP001432251">
    <property type="component" value="Chromosome"/>
</dbReference>
<evidence type="ECO:0000313" key="1">
    <source>
        <dbReference type="EMBL" id="WWQ66975.1"/>
    </source>
</evidence>
<organism evidence="1 2">
    <name type="scientific">Streptomyces citrinus</name>
    <dbReference type="NCBI Taxonomy" id="3118173"/>
    <lineage>
        <taxon>Bacteria</taxon>
        <taxon>Bacillati</taxon>
        <taxon>Actinomycetota</taxon>
        <taxon>Actinomycetes</taxon>
        <taxon>Kitasatosporales</taxon>
        <taxon>Streptomycetaceae</taxon>
        <taxon>Streptomyces</taxon>
    </lineage>
</organism>
<accession>A0ACD5AIW0</accession>
<dbReference type="EMBL" id="CP146022">
    <property type="protein sequence ID" value="WWQ66975.1"/>
    <property type="molecule type" value="Genomic_DNA"/>
</dbReference>
<proteinExistence type="predicted"/>
<reference evidence="1" key="1">
    <citation type="journal article" date="2025" name="Int. J. Syst. Evol. Microbiol.">
        <title>Streptomyces citrinus sp. nov., with yellow diffusible pigment.</title>
        <authorList>
            <person name="He Y."/>
            <person name="Yang E."/>
            <person name="Xu J."/>
            <person name="Sun Y."/>
            <person name="Sun L."/>
        </authorList>
    </citation>
    <scope>NUCLEOTIDE SEQUENCE</scope>
    <source>
        <strain evidence="1">Q6</strain>
    </source>
</reference>
<keyword evidence="2" id="KW-1185">Reference proteome</keyword>
<sequence>MTELRYVYAVCDSLDAPLASDVTGVAGAPPHLLVHAGLTAVVGHVPAEQFTETALRRNLEDLDWLSETARAHQAVIAALVSVASPLPLRLATVFHDDSGVRAMLEGEAERFRASLDRLRDRVEWGVKVTVEPASKTGQEGRPSPATASTPSNGGRRERLSSAALASGSGRDFLRRRRAERGERDETWRHAETFAQELHDTLARRADDARIHPPQNAELSGSSGRNVLNTAYLVHRSQAESFVECVSRDADRARGLRVELTGPWAAYSFSMPPEERSEGRPTAGGTRR</sequence>
<name>A0ACD5AIW0_9ACTN</name>
<evidence type="ECO:0000313" key="2">
    <source>
        <dbReference type="Proteomes" id="UP001432251"/>
    </source>
</evidence>